<dbReference type="InterPro" id="IPR016181">
    <property type="entry name" value="Acyl_CoA_acyltransferase"/>
</dbReference>
<evidence type="ECO:0008006" key="4">
    <source>
        <dbReference type="Google" id="ProtNLM"/>
    </source>
</evidence>
<reference evidence="2" key="1">
    <citation type="journal article" date="2020" name="Stud. Mycol.">
        <title>101 Dothideomycetes genomes: a test case for predicting lifestyles and emergence of pathogens.</title>
        <authorList>
            <person name="Haridas S."/>
            <person name="Albert R."/>
            <person name="Binder M."/>
            <person name="Bloem J."/>
            <person name="Labutti K."/>
            <person name="Salamov A."/>
            <person name="Andreopoulos B."/>
            <person name="Baker S."/>
            <person name="Barry K."/>
            <person name="Bills G."/>
            <person name="Bluhm B."/>
            <person name="Cannon C."/>
            <person name="Castanera R."/>
            <person name="Culley D."/>
            <person name="Daum C."/>
            <person name="Ezra D."/>
            <person name="Gonzalez J."/>
            <person name="Henrissat B."/>
            <person name="Kuo A."/>
            <person name="Liang C."/>
            <person name="Lipzen A."/>
            <person name="Lutzoni F."/>
            <person name="Magnuson J."/>
            <person name="Mondo S."/>
            <person name="Nolan M."/>
            <person name="Ohm R."/>
            <person name="Pangilinan J."/>
            <person name="Park H.-J."/>
            <person name="Ramirez L."/>
            <person name="Alfaro M."/>
            <person name="Sun H."/>
            <person name="Tritt A."/>
            <person name="Yoshinaga Y."/>
            <person name="Zwiers L.-H."/>
            <person name="Turgeon B."/>
            <person name="Goodwin S."/>
            <person name="Spatafora J."/>
            <person name="Crous P."/>
            <person name="Grigoriev I."/>
        </authorList>
    </citation>
    <scope>NUCLEOTIDE SEQUENCE</scope>
    <source>
        <strain evidence="2">Tuck. ex Michener</strain>
    </source>
</reference>
<dbReference type="AlphaFoldDB" id="A0A6A6GYG4"/>
<accession>A0A6A6GYG4</accession>
<dbReference type="PANTHER" id="PTHR20958">
    <property type="entry name" value="GLYCINE N-ACYLTRANSFERASE-LIKE PROTEIN"/>
    <property type="match status" value="1"/>
</dbReference>
<evidence type="ECO:0000256" key="1">
    <source>
        <dbReference type="SAM" id="MobiDB-lite"/>
    </source>
</evidence>
<evidence type="ECO:0000313" key="3">
    <source>
        <dbReference type="Proteomes" id="UP000800092"/>
    </source>
</evidence>
<organism evidence="2 3">
    <name type="scientific">Viridothelium virens</name>
    <name type="common">Speckled blister lichen</name>
    <name type="synonym">Trypethelium virens</name>
    <dbReference type="NCBI Taxonomy" id="1048519"/>
    <lineage>
        <taxon>Eukaryota</taxon>
        <taxon>Fungi</taxon>
        <taxon>Dikarya</taxon>
        <taxon>Ascomycota</taxon>
        <taxon>Pezizomycotina</taxon>
        <taxon>Dothideomycetes</taxon>
        <taxon>Dothideomycetes incertae sedis</taxon>
        <taxon>Trypetheliales</taxon>
        <taxon>Trypetheliaceae</taxon>
        <taxon>Viridothelium</taxon>
    </lineage>
</organism>
<dbReference type="PANTHER" id="PTHR20958:SF6">
    <property type="entry name" value="GLYCINE N-ACYLTRANSFERASE-LIKE PROTEIN"/>
    <property type="match status" value="1"/>
</dbReference>
<dbReference type="Gene3D" id="3.40.630.30">
    <property type="match status" value="1"/>
</dbReference>
<proteinExistence type="predicted"/>
<dbReference type="SUPFAM" id="SSF55729">
    <property type="entry name" value="Acyl-CoA N-acyltransferases (Nat)"/>
    <property type="match status" value="1"/>
</dbReference>
<name>A0A6A6GYG4_VIRVR</name>
<sequence length="437" mass="49385">MSDPAPTSSSITIYHHSPVQPSSLPSLLKPSLPAGINLYRRLQCPLRTASEFVLATFPPNTTTLLPRVFTLAYCDRSRRPEGQVFLFSSLELDRVWHDETSADHLKRELVEQEIRTADEQLAVLQLRAVLQYIKELPYPLAQDADGYEERRAAGLAARERAEKVGEEDPVLVELRKSRGVERLSEEERRESRFILLGAIHESVAWIVREEFGLVPQEEWGVDGVFAAEYRCWYFDIDEVARRVEVAESRDEKESSAEKTVVMEQGGSGLPATPPQYLGTKGLLDGLYWSAMQERDLSTVRARTHIPRREQTMRLLPSICIRRLPTFVHHKPSAHVSHASAEGEPIGPDDPIAWAFLGVDGSLSSLHVETAFRGLGLAKAVTAKLFTEKMDAYGMSEGERWAHSEVLEDNEASVRVMKALGGRRGWEMWWMRVDLDRL</sequence>
<keyword evidence="3" id="KW-1185">Reference proteome</keyword>
<feature type="region of interest" description="Disordered" evidence="1">
    <location>
        <begin position="247"/>
        <end position="274"/>
    </location>
</feature>
<feature type="compositionally biased region" description="Basic and acidic residues" evidence="1">
    <location>
        <begin position="247"/>
        <end position="256"/>
    </location>
</feature>
<dbReference type="EMBL" id="ML991836">
    <property type="protein sequence ID" value="KAF2230762.1"/>
    <property type="molecule type" value="Genomic_DNA"/>
</dbReference>
<protein>
    <recommendedName>
        <fullName evidence="4">FR47-like domain-containing protein</fullName>
    </recommendedName>
</protein>
<dbReference type="InterPro" id="IPR053225">
    <property type="entry name" value="Acyl-CoA_N-acyltransferase"/>
</dbReference>
<evidence type="ECO:0000313" key="2">
    <source>
        <dbReference type="EMBL" id="KAF2230762.1"/>
    </source>
</evidence>
<gene>
    <name evidence="2" type="ORF">EV356DRAFT_536128</name>
</gene>
<dbReference type="OrthoDB" id="61870at2759"/>
<dbReference type="Proteomes" id="UP000800092">
    <property type="component" value="Unassembled WGS sequence"/>
</dbReference>